<dbReference type="Pfam" id="PF13646">
    <property type="entry name" value="HEAT_2"/>
    <property type="match status" value="1"/>
</dbReference>
<name>X1T903_9ZZZZ</name>
<dbReference type="PANTHER" id="PTHR12697:SF5">
    <property type="entry name" value="DEOXYHYPUSINE HYDROXYLASE"/>
    <property type="match status" value="1"/>
</dbReference>
<dbReference type="InterPro" id="IPR011989">
    <property type="entry name" value="ARM-like"/>
</dbReference>
<comment type="caution">
    <text evidence="1">The sequence shown here is derived from an EMBL/GenBank/DDBJ whole genome shotgun (WGS) entry which is preliminary data.</text>
</comment>
<sequence>IAAKTLGDIGDTRATEPLCQLVTKDKSSVVRHHAAVALGGIGDPLAAAALVQAMKDKDAKVRKAAEKALKKIKVSEVTPEGSSEEASYV</sequence>
<proteinExistence type="predicted"/>
<dbReference type="SMART" id="SM00567">
    <property type="entry name" value="EZ_HEAT"/>
    <property type="match status" value="2"/>
</dbReference>
<dbReference type="PANTHER" id="PTHR12697">
    <property type="entry name" value="PBS LYASE HEAT-LIKE PROTEIN"/>
    <property type="match status" value="1"/>
</dbReference>
<dbReference type="EMBL" id="BARW01016106">
    <property type="protein sequence ID" value="GAJ01848.1"/>
    <property type="molecule type" value="Genomic_DNA"/>
</dbReference>
<reference evidence="1" key="1">
    <citation type="journal article" date="2014" name="Front. Microbiol.">
        <title>High frequency of phylogenetically diverse reductive dehalogenase-homologous genes in deep subseafloor sedimentary metagenomes.</title>
        <authorList>
            <person name="Kawai M."/>
            <person name="Futagami T."/>
            <person name="Toyoda A."/>
            <person name="Takaki Y."/>
            <person name="Nishi S."/>
            <person name="Hori S."/>
            <person name="Arai W."/>
            <person name="Tsubouchi T."/>
            <person name="Morono Y."/>
            <person name="Uchiyama I."/>
            <person name="Ito T."/>
            <person name="Fujiyama A."/>
            <person name="Inagaki F."/>
            <person name="Takami H."/>
        </authorList>
    </citation>
    <scope>NUCLEOTIDE SEQUENCE</scope>
    <source>
        <strain evidence="1">Expedition CK06-06</strain>
    </source>
</reference>
<evidence type="ECO:0008006" key="2">
    <source>
        <dbReference type="Google" id="ProtNLM"/>
    </source>
</evidence>
<dbReference type="InterPro" id="IPR004155">
    <property type="entry name" value="PBS_lyase_HEAT"/>
</dbReference>
<feature type="non-terminal residue" evidence="1">
    <location>
        <position position="1"/>
    </location>
</feature>
<gene>
    <name evidence="1" type="ORF">S12H4_28122</name>
</gene>
<dbReference type="SUPFAM" id="SSF48371">
    <property type="entry name" value="ARM repeat"/>
    <property type="match status" value="1"/>
</dbReference>
<dbReference type="InterPro" id="IPR016024">
    <property type="entry name" value="ARM-type_fold"/>
</dbReference>
<evidence type="ECO:0000313" key="1">
    <source>
        <dbReference type="EMBL" id="GAJ01848.1"/>
    </source>
</evidence>
<dbReference type="Gene3D" id="1.25.10.10">
    <property type="entry name" value="Leucine-rich Repeat Variant"/>
    <property type="match status" value="1"/>
</dbReference>
<dbReference type="AlphaFoldDB" id="X1T903"/>
<accession>X1T903</accession>
<protein>
    <recommendedName>
        <fullName evidence="2">HEAT repeat domain-containing protein</fullName>
    </recommendedName>
</protein>
<organism evidence="1">
    <name type="scientific">marine sediment metagenome</name>
    <dbReference type="NCBI Taxonomy" id="412755"/>
    <lineage>
        <taxon>unclassified sequences</taxon>
        <taxon>metagenomes</taxon>
        <taxon>ecological metagenomes</taxon>
    </lineage>
</organism>
<dbReference type="GO" id="GO:0016491">
    <property type="term" value="F:oxidoreductase activity"/>
    <property type="evidence" value="ECO:0007669"/>
    <property type="project" value="TreeGrafter"/>
</dbReference>